<dbReference type="Gene3D" id="2.160.20.10">
    <property type="entry name" value="Single-stranded right-handed beta-helix, Pectin lyase-like"/>
    <property type="match status" value="1"/>
</dbReference>
<dbReference type="InterPro" id="IPR011050">
    <property type="entry name" value="Pectin_lyase_fold/virulence"/>
</dbReference>
<dbReference type="Proteomes" id="UP001575105">
    <property type="component" value="Unassembled WGS sequence"/>
</dbReference>
<name>A0ABV4U5T0_9BACT</name>
<evidence type="ECO:0000313" key="5">
    <source>
        <dbReference type="Proteomes" id="UP001575105"/>
    </source>
</evidence>
<feature type="signal peptide" evidence="3">
    <location>
        <begin position="1"/>
        <end position="41"/>
    </location>
</feature>
<dbReference type="PANTHER" id="PTHR13037:SF24">
    <property type="entry name" value="POLYCOMB PROTEIN PCL-RELATED"/>
    <property type="match status" value="1"/>
</dbReference>
<gene>
    <name evidence="4" type="ORF">ACERK3_07870</name>
</gene>
<feature type="compositionally biased region" description="Gly residues" evidence="2">
    <location>
        <begin position="309"/>
        <end position="355"/>
    </location>
</feature>
<evidence type="ECO:0000313" key="4">
    <source>
        <dbReference type="EMBL" id="MFA9478212.1"/>
    </source>
</evidence>
<feature type="region of interest" description="Disordered" evidence="2">
    <location>
        <begin position="240"/>
        <end position="562"/>
    </location>
</feature>
<dbReference type="Gene3D" id="2.60.120.380">
    <property type="match status" value="1"/>
</dbReference>
<keyword evidence="5" id="KW-1185">Reference proteome</keyword>
<feature type="region of interest" description="Disordered" evidence="2">
    <location>
        <begin position="146"/>
        <end position="169"/>
    </location>
</feature>
<feature type="compositionally biased region" description="Basic and acidic residues" evidence="2">
    <location>
        <begin position="264"/>
        <end position="273"/>
    </location>
</feature>
<sequence>MPTINGIMNIYTRRSDVVWRLMATLGLACAMLLVSVGTATAEDNANADEVSSWQFDGQLNDERRQAGYRLRLQGERNIHAQLNGLAADAELQIVNETGEVVHRGQADGINGRTLNTRLPAGEYQVRVVGESDTSFNLALSTSIAPAVTGRDDAEPGTADESGQESGQENADLDYEAAALQNVGDEGPDLLAWALTEPETFLAEHPWISETDLRALGERVIRGELGDADLDAFHELIESGRQEANGDQKADDDYNDNNSEANNPEDSREQRESETSSTEAGETSRSEASTSTETTRAPPRLVAANNRGNGNVGGGGGSGGGEGGGGSGGGGGNAGGGGGGNAGGGGSGGGNAGGGNDDSTAQEPSQPEPPQSEEPSQPEPPQNEEPSQPEPPQSEEPSQPEPPQNEEPSQPEPPQSEEPSQPEPPQNEEPSQPEPPQNEEPSQPEPPQNEEPSQPEPPQSEEPSQPEPPQNEEPSQPEPPQNEEPSQPEPPQNEEPSQSEPPQNEEPSQPEPPQNEEPSQPEPPQSEEPSQPEPSEPSSSAAPVALPGTGFDGTTAQPGRIGSGYGDDAQAMARWNVVPWQTFDSMFEIGVIAFHVNGIDRVEFSVDGGQWVTVDEMTVNPRTGSREYWIELDASTLQDGPVEVRAVAYPVRGKPRVLQGNDPDHGAPDTGVRSLQLFANAGGSLERNEIFVSREGDNANPGTRAEPMKTIGLAIRRLRDQGRADGGIVTILDAGEHAGPFYATGHDPFGAVGTANSRWITIRADEGLSRDEVVIVSTTSPEREMLRPRTSRLKWQGVSFDFGTIKSYYLETGSWGQHEVWFDDVRWFDRDGAVIHRDDGRPQQGYPVRREGRSYATNSHAHDMLYGFTGMSLARDVTMRNIAGDSLANTTMIVNGTVEESDGGALVFHSDVLQYFGHFENLIVFGVNATGLDEVQSIFLDHYQSSFTNCAFVDLTFENINDQKNGGHPFTQLNSKHEHVLFKQIRLPYQRIIFRTDFGGDRQFRAVGSAGVMFQLSQLHSSSWIDYVAGNKAPENVHFVSCFVNMSDGNGD</sequence>
<feature type="compositionally biased region" description="Low complexity" evidence="2">
    <location>
        <begin position="493"/>
        <end position="506"/>
    </location>
</feature>
<accession>A0ABV4U5T0</accession>
<keyword evidence="3" id="KW-0732">Signal</keyword>
<evidence type="ECO:0000256" key="3">
    <source>
        <dbReference type="SAM" id="SignalP"/>
    </source>
</evidence>
<evidence type="ECO:0000256" key="1">
    <source>
        <dbReference type="ARBA" id="ARBA00022581"/>
    </source>
</evidence>
<comment type="caution">
    <text evidence="4">The sequence shown here is derived from an EMBL/GenBank/DDBJ whole genome shotgun (WGS) entry which is preliminary data.</text>
</comment>
<evidence type="ECO:0000256" key="2">
    <source>
        <dbReference type="SAM" id="MobiDB-lite"/>
    </source>
</evidence>
<protein>
    <submittedName>
        <fullName evidence="4">Uncharacterized protein</fullName>
    </submittedName>
</protein>
<feature type="compositionally biased region" description="Low complexity" evidence="2">
    <location>
        <begin position="274"/>
        <end position="308"/>
    </location>
</feature>
<feature type="compositionally biased region" description="Pro residues" evidence="2">
    <location>
        <begin position="508"/>
        <end position="534"/>
    </location>
</feature>
<reference evidence="4 5" key="1">
    <citation type="submission" date="2024-08" db="EMBL/GenBank/DDBJ databases">
        <title>Whole-genome sequencing of halo(alkali)philic microorganisms from hypersaline lakes.</title>
        <authorList>
            <person name="Sorokin D.Y."/>
            <person name="Merkel A.Y."/>
            <person name="Messina E."/>
            <person name="Yakimov M."/>
        </authorList>
    </citation>
    <scope>NUCLEOTIDE SEQUENCE [LARGE SCALE GENOMIC DNA]</scope>
    <source>
        <strain evidence="4 5">AB-hyl4</strain>
    </source>
</reference>
<feature type="compositionally biased region" description="Pro residues" evidence="2">
    <location>
        <begin position="365"/>
        <end position="492"/>
    </location>
</feature>
<dbReference type="SUPFAM" id="SSF51126">
    <property type="entry name" value="Pectin lyase-like"/>
    <property type="match status" value="1"/>
</dbReference>
<proteinExistence type="predicted"/>
<dbReference type="EMBL" id="JBGUBD010000004">
    <property type="protein sequence ID" value="MFA9478212.1"/>
    <property type="molecule type" value="Genomic_DNA"/>
</dbReference>
<dbReference type="RefSeq" id="WP_425345136.1">
    <property type="nucleotide sequence ID" value="NZ_JBGUBD010000004.1"/>
</dbReference>
<dbReference type="PANTHER" id="PTHR13037">
    <property type="entry name" value="FORMIN"/>
    <property type="match status" value="1"/>
</dbReference>
<feature type="chain" id="PRO_5045336252" evidence="3">
    <location>
        <begin position="42"/>
        <end position="1051"/>
    </location>
</feature>
<feature type="compositionally biased region" description="Basic and acidic residues" evidence="2">
    <location>
        <begin position="240"/>
        <end position="251"/>
    </location>
</feature>
<keyword evidence="1" id="KW-0945">Host-virus interaction</keyword>
<organism evidence="4 5">
    <name type="scientific">Natronomicrosphaera hydrolytica</name>
    <dbReference type="NCBI Taxonomy" id="3242702"/>
    <lineage>
        <taxon>Bacteria</taxon>
        <taxon>Pseudomonadati</taxon>
        <taxon>Planctomycetota</taxon>
        <taxon>Phycisphaerae</taxon>
        <taxon>Phycisphaerales</taxon>
        <taxon>Phycisphaeraceae</taxon>
        <taxon>Natronomicrosphaera</taxon>
    </lineage>
</organism>
<dbReference type="InterPro" id="IPR012334">
    <property type="entry name" value="Pectin_lyas_fold"/>
</dbReference>